<proteinExistence type="predicted"/>
<reference evidence="3" key="1">
    <citation type="submission" date="2005-09" db="EMBL/GenBank/DDBJ databases">
        <title>Complete genome sequence of Clostridium kluyveri and comparative genomics of Clostridia species.</title>
        <authorList>
            <person name="Inui M."/>
            <person name="Nonaka H."/>
            <person name="Shinoda Y."/>
            <person name="Ikenaga Y."/>
            <person name="Abe M."/>
            <person name="Naito K."/>
            <person name="Vertes A.A."/>
            <person name="Yukawa H."/>
        </authorList>
    </citation>
    <scope>NUCLEOTIDE SEQUENCE [LARGE SCALE GENOMIC DNA]</scope>
    <source>
        <strain evidence="3">NBRC 12016</strain>
    </source>
</reference>
<dbReference type="KEGG" id="ckr:CKR_1975"/>
<accession>B9E3F1</accession>
<protein>
    <submittedName>
        <fullName evidence="2">Uncharacterized protein</fullName>
    </submittedName>
</protein>
<feature type="transmembrane region" description="Helical" evidence="1">
    <location>
        <begin position="60"/>
        <end position="83"/>
    </location>
</feature>
<evidence type="ECO:0000313" key="3">
    <source>
        <dbReference type="Proteomes" id="UP000007969"/>
    </source>
</evidence>
<evidence type="ECO:0000256" key="1">
    <source>
        <dbReference type="SAM" id="Phobius"/>
    </source>
</evidence>
<dbReference type="Proteomes" id="UP000007969">
    <property type="component" value="Chromosome"/>
</dbReference>
<evidence type="ECO:0000313" key="2">
    <source>
        <dbReference type="EMBL" id="BAH07026.1"/>
    </source>
</evidence>
<keyword evidence="1" id="KW-1133">Transmembrane helix</keyword>
<sequence length="89" mass="10469">MNFFLYWEGVHLNRILKCLLKYLVCENPTSSDISDIFLSVSKRIFNASSTLVKLSKSVKLYPVVLFAVNTMGFIYIYYFYILLHQFILI</sequence>
<keyword evidence="1" id="KW-0472">Membrane</keyword>
<dbReference type="AlphaFoldDB" id="B9E3F1"/>
<dbReference type="HOGENOM" id="CLU_2449397_0_0_9"/>
<organism evidence="2 3">
    <name type="scientific">Clostridium kluyveri (strain NBRC 12016)</name>
    <dbReference type="NCBI Taxonomy" id="583346"/>
    <lineage>
        <taxon>Bacteria</taxon>
        <taxon>Bacillati</taxon>
        <taxon>Bacillota</taxon>
        <taxon>Clostridia</taxon>
        <taxon>Eubacteriales</taxon>
        <taxon>Clostridiaceae</taxon>
        <taxon>Clostridium</taxon>
    </lineage>
</organism>
<name>B9E3F1_CLOK1</name>
<gene>
    <name evidence="2" type="ordered locus">CKR_1975</name>
</gene>
<dbReference type="EMBL" id="AP009049">
    <property type="protein sequence ID" value="BAH07026.1"/>
    <property type="molecule type" value="Genomic_DNA"/>
</dbReference>
<keyword evidence="1" id="KW-0812">Transmembrane</keyword>